<dbReference type="STRING" id="4999.A0A1Y1UKJ6"/>
<dbReference type="OrthoDB" id="2563344at2759"/>
<dbReference type="AlphaFoldDB" id="A0A1Y1UKJ6"/>
<protein>
    <submittedName>
        <fullName evidence="2">Uncharacterized protein</fullName>
    </submittedName>
</protein>
<proteinExistence type="predicted"/>
<dbReference type="RefSeq" id="XP_021872011.1">
    <property type="nucleotide sequence ID" value="XM_022015674.1"/>
</dbReference>
<dbReference type="Proteomes" id="UP000193218">
    <property type="component" value="Unassembled WGS sequence"/>
</dbReference>
<organism evidence="2 3">
    <name type="scientific">Kockovaella imperatae</name>
    <dbReference type="NCBI Taxonomy" id="4999"/>
    <lineage>
        <taxon>Eukaryota</taxon>
        <taxon>Fungi</taxon>
        <taxon>Dikarya</taxon>
        <taxon>Basidiomycota</taxon>
        <taxon>Agaricomycotina</taxon>
        <taxon>Tremellomycetes</taxon>
        <taxon>Tremellales</taxon>
        <taxon>Cuniculitremaceae</taxon>
        <taxon>Kockovaella</taxon>
    </lineage>
</organism>
<dbReference type="EMBL" id="NBSH01000005">
    <property type="protein sequence ID" value="ORX38024.1"/>
    <property type="molecule type" value="Genomic_DNA"/>
</dbReference>
<feature type="compositionally biased region" description="Low complexity" evidence="1">
    <location>
        <begin position="80"/>
        <end position="94"/>
    </location>
</feature>
<comment type="caution">
    <text evidence="2">The sequence shown here is derived from an EMBL/GenBank/DDBJ whole genome shotgun (WGS) entry which is preliminary data.</text>
</comment>
<evidence type="ECO:0000256" key="1">
    <source>
        <dbReference type="SAM" id="MobiDB-lite"/>
    </source>
</evidence>
<accession>A0A1Y1UKJ6</accession>
<reference evidence="2 3" key="1">
    <citation type="submission" date="2017-03" db="EMBL/GenBank/DDBJ databases">
        <title>Widespread Adenine N6-methylation of Active Genes in Fungi.</title>
        <authorList>
            <consortium name="DOE Joint Genome Institute"/>
            <person name="Mondo S.J."/>
            <person name="Dannebaum R.O."/>
            <person name="Kuo R.C."/>
            <person name="Louie K.B."/>
            <person name="Bewick A.J."/>
            <person name="Labutti K."/>
            <person name="Haridas S."/>
            <person name="Kuo A."/>
            <person name="Salamov A."/>
            <person name="Ahrendt S.R."/>
            <person name="Lau R."/>
            <person name="Bowen B.P."/>
            <person name="Lipzen A."/>
            <person name="Sullivan W."/>
            <person name="Andreopoulos W.B."/>
            <person name="Clum A."/>
            <person name="Lindquist E."/>
            <person name="Daum C."/>
            <person name="Northen T.R."/>
            <person name="Ramamoorthy G."/>
            <person name="Schmitz R.J."/>
            <person name="Gryganskyi A."/>
            <person name="Culley D."/>
            <person name="Magnuson J."/>
            <person name="James T.Y."/>
            <person name="O'Malley M.A."/>
            <person name="Stajich J.E."/>
            <person name="Spatafora J.W."/>
            <person name="Visel A."/>
            <person name="Grigoriev I.V."/>
        </authorList>
    </citation>
    <scope>NUCLEOTIDE SEQUENCE [LARGE SCALE GENOMIC DNA]</scope>
    <source>
        <strain evidence="2 3">NRRL Y-17943</strain>
    </source>
</reference>
<sequence>MSSQPISVPGSSPSTPLDPSKLNQTPVTLPSEPRSSNANTQTLRSPEQEPSAYLDGASGHGSEQASHPTIAETGLATSLPDDGSGMSGPGPKSGQLKRVPGGEKPEQEVISLGSFGGDGLKAKPPPPVGVQPKSPEIATFDVVG</sequence>
<evidence type="ECO:0000313" key="2">
    <source>
        <dbReference type="EMBL" id="ORX38024.1"/>
    </source>
</evidence>
<keyword evidence="3" id="KW-1185">Reference proteome</keyword>
<dbReference type="InParanoid" id="A0A1Y1UKJ6"/>
<dbReference type="GeneID" id="33557483"/>
<gene>
    <name evidence="2" type="ORF">BD324DRAFT_624238</name>
</gene>
<feature type="region of interest" description="Disordered" evidence="1">
    <location>
        <begin position="1"/>
        <end position="144"/>
    </location>
</feature>
<evidence type="ECO:0000313" key="3">
    <source>
        <dbReference type="Proteomes" id="UP000193218"/>
    </source>
</evidence>
<name>A0A1Y1UKJ6_9TREE</name>
<feature type="compositionally biased region" description="Polar residues" evidence="1">
    <location>
        <begin position="1"/>
        <end position="45"/>
    </location>
</feature>